<evidence type="ECO:0000259" key="1">
    <source>
        <dbReference type="Pfam" id="PF01370"/>
    </source>
</evidence>
<sequence length="339" mass="38424">MRILFIGGTGNISEAVSKLVVSKGHELFLLNRGLTQHTISGAQIIQADIHSFSSVEASIKQMSFDVVADFIAFTPDDVKRDIQLFQKITKQYVFVSSAVVYEKNRILTPIRECSPHANPNWDYAVKKIECERILMNAWENEHFPVTIVRPSHTYDKMIPVAIGKGYDLIDRMRKGNRVIIHDSGNNLWTMTHSSDFAKGFVGLLGNPVTIGEAFHITSDEHLSWNQIYRIIADAAGVSDFDAVHIPGEFIQRLEPEWGPTITCDKGFSAIFDNSKIKRYVPSFECTIPFYEGFRNTLSRYDNGELSKEIDSAVSHKLDNIIQTWIEFVNQAEAAYRLMK</sequence>
<gene>
    <name evidence="2" type="ORF">ATC1_131257</name>
</gene>
<proteinExistence type="predicted"/>
<name>A0A0S7BXD1_9CHLR</name>
<protein>
    <submittedName>
        <fullName evidence="2">Nucleoside-diphosphate-sugar epimerase</fullName>
    </submittedName>
</protein>
<dbReference type="EMBL" id="DF968181">
    <property type="protein sequence ID" value="GAP41272.1"/>
    <property type="molecule type" value="Genomic_DNA"/>
</dbReference>
<dbReference type="InterPro" id="IPR036291">
    <property type="entry name" value="NAD(P)-bd_dom_sf"/>
</dbReference>
<feature type="domain" description="NAD-dependent epimerase/dehydratase" evidence="1">
    <location>
        <begin position="3"/>
        <end position="213"/>
    </location>
</feature>
<keyword evidence="3" id="KW-1185">Reference proteome</keyword>
<dbReference type="SUPFAM" id="SSF51735">
    <property type="entry name" value="NAD(P)-binding Rossmann-fold domains"/>
    <property type="match status" value="1"/>
</dbReference>
<dbReference type="Proteomes" id="UP000053370">
    <property type="component" value="Unassembled WGS sequence"/>
</dbReference>
<dbReference type="Gene3D" id="3.40.50.720">
    <property type="entry name" value="NAD(P)-binding Rossmann-like Domain"/>
    <property type="match status" value="1"/>
</dbReference>
<dbReference type="RefSeq" id="WP_062282148.1">
    <property type="nucleotide sequence ID" value="NZ_DF968181.1"/>
</dbReference>
<dbReference type="InterPro" id="IPR001509">
    <property type="entry name" value="Epimerase_deHydtase"/>
</dbReference>
<dbReference type="STRING" id="1678840.ATC1_131257"/>
<dbReference type="PANTHER" id="PTHR43245:SF55">
    <property type="entry name" value="NAD(P)-BINDING DOMAIN-CONTAINING PROTEIN"/>
    <property type="match status" value="1"/>
</dbReference>
<dbReference type="Pfam" id="PF01370">
    <property type="entry name" value="Epimerase"/>
    <property type="match status" value="1"/>
</dbReference>
<evidence type="ECO:0000313" key="3">
    <source>
        <dbReference type="Proteomes" id="UP000053370"/>
    </source>
</evidence>
<dbReference type="PANTHER" id="PTHR43245">
    <property type="entry name" value="BIFUNCTIONAL POLYMYXIN RESISTANCE PROTEIN ARNA"/>
    <property type="match status" value="1"/>
</dbReference>
<evidence type="ECO:0000313" key="2">
    <source>
        <dbReference type="EMBL" id="GAP41272.1"/>
    </source>
</evidence>
<organism evidence="2">
    <name type="scientific">Flexilinea flocculi</name>
    <dbReference type="NCBI Taxonomy" id="1678840"/>
    <lineage>
        <taxon>Bacteria</taxon>
        <taxon>Bacillati</taxon>
        <taxon>Chloroflexota</taxon>
        <taxon>Anaerolineae</taxon>
        <taxon>Anaerolineales</taxon>
        <taxon>Anaerolineaceae</taxon>
        <taxon>Flexilinea</taxon>
    </lineage>
</organism>
<reference evidence="2" key="1">
    <citation type="journal article" date="2015" name="Genome Announc.">
        <title>Draft Genome Sequence of Anaerolineae Strain TC1, a Novel Isolate from a Methanogenic Wastewater Treatment System.</title>
        <authorList>
            <person name="Matsuura N."/>
            <person name="Tourlousse D.M."/>
            <person name="Sun L."/>
            <person name="Toyonaga M."/>
            <person name="Kuroda K."/>
            <person name="Ohashi A."/>
            <person name="Cruz R."/>
            <person name="Yamaguchi T."/>
            <person name="Sekiguchi Y."/>
        </authorList>
    </citation>
    <scope>NUCLEOTIDE SEQUENCE [LARGE SCALE GENOMIC DNA]</scope>
    <source>
        <strain evidence="2">TC1</strain>
    </source>
</reference>
<dbReference type="InterPro" id="IPR050177">
    <property type="entry name" value="Lipid_A_modif_metabolic_enz"/>
</dbReference>
<dbReference type="OrthoDB" id="9776016at2"/>
<accession>A0A0S7BXD1</accession>
<dbReference type="AlphaFoldDB" id="A0A0S7BXD1"/>